<feature type="transmembrane region" description="Helical" evidence="2">
    <location>
        <begin position="325"/>
        <end position="344"/>
    </location>
</feature>
<gene>
    <name evidence="3" type="ORF">JX265_007822</name>
</gene>
<keyword evidence="2" id="KW-0472">Membrane</keyword>
<evidence type="ECO:0000256" key="1">
    <source>
        <dbReference type="SAM" id="MobiDB-lite"/>
    </source>
</evidence>
<evidence type="ECO:0000256" key="2">
    <source>
        <dbReference type="SAM" id="Phobius"/>
    </source>
</evidence>
<reference evidence="3" key="1">
    <citation type="submission" date="2021-03" db="EMBL/GenBank/DDBJ databases">
        <title>Revisited historic fungal species revealed as producer of novel bioactive compounds through whole genome sequencing and comparative genomics.</title>
        <authorList>
            <person name="Vignolle G.A."/>
            <person name="Hochenegger N."/>
            <person name="Mach R.L."/>
            <person name="Mach-Aigner A.R."/>
            <person name="Javad Rahimi M."/>
            <person name="Salim K.A."/>
            <person name="Chan C.M."/>
            <person name="Lim L.B.L."/>
            <person name="Cai F."/>
            <person name="Druzhinina I.S."/>
            <person name="U'Ren J.M."/>
            <person name="Derntl C."/>
        </authorList>
    </citation>
    <scope>NUCLEOTIDE SEQUENCE</scope>
    <source>
        <strain evidence="3">TUCIM 5799</strain>
    </source>
</reference>
<accession>A0A9P9WJE4</accession>
<keyword evidence="2" id="KW-1133">Transmembrane helix</keyword>
<proteinExistence type="predicted"/>
<feature type="region of interest" description="Disordered" evidence="1">
    <location>
        <begin position="354"/>
        <end position="374"/>
    </location>
</feature>
<dbReference type="OrthoDB" id="4225365at2759"/>
<organism evidence="3 4">
    <name type="scientific">Neoarthrinium moseri</name>
    <dbReference type="NCBI Taxonomy" id="1658444"/>
    <lineage>
        <taxon>Eukaryota</taxon>
        <taxon>Fungi</taxon>
        <taxon>Dikarya</taxon>
        <taxon>Ascomycota</taxon>
        <taxon>Pezizomycotina</taxon>
        <taxon>Sordariomycetes</taxon>
        <taxon>Xylariomycetidae</taxon>
        <taxon>Amphisphaeriales</taxon>
        <taxon>Apiosporaceae</taxon>
        <taxon>Neoarthrinium</taxon>
    </lineage>
</organism>
<sequence length="407" mass="45176">MQVVRRRIGSSTQVSALSLFIRSIHPYQFNQRRLRTGASIHYSHMPRITVSRVIGLIPLTWFCLVGTWFFLPSPVVSPINRPGTIASTLQSGGTITAVVENKQSFKRKRDDGIPIQWACSGCSGLVLDWRLESHAPTDSLLLHLGEARINLTEAALQGPQPDADEKATSIYVSPPIKARIRTGSTRHSLIMPWFTWADSILTYWTMHYPREDILVRTFSPEPGVVEIWKDIEMWDAYAAGNTIRETDREVGLLGTFSHVPTTRLPGAPLRANAAGVKVAGIQGELPSRTWPIRGFICGPLYVPTFMIAVVLDVCTFGILTMKGDLILGMLVVLLALIRTERMVLSPSRWLCRPGTKRPKQRGIWGPSGPVADEESGLLKERPLTAMSMFPHPISKPSRSRAPILSKS</sequence>
<name>A0A9P9WJE4_9PEZI</name>
<keyword evidence="4" id="KW-1185">Reference proteome</keyword>
<evidence type="ECO:0000313" key="3">
    <source>
        <dbReference type="EMBL" id="KAI1866521.1"/>
    </source>
</evidence>
<evidence type="ECO:0000313" key="4">
    <source>
        <dbReference type="Proteomes" id="UP000829685"/>
    </source>
</evidence>
<keyword evidence="2" id="KW-0812">Transmembrane</keyword>
<dbReference type="Proteomes" id="UP000829685">
    <property type="component" value="Unassembled WGS sequence"/>
</dbReference>
<protein>
    <submittedName>
        <fullName evidence="3">Uncharacterized protein</fullName>
    </submittedName>
</protein>
<dbReference type="AlphaFoldDB" id="A0A9P9WJE4"/>
<feature type="region of interest" description="Disordered" evidence="1">
    <location>
        <begin position="388"/>
        <end position="407"/>
    </location>
</feature>
<comment type="caution">
    <text evidence="3">The sequence shown here is derived from an EMBL/GenBank/DDBJ whole genome shotgun (WGS) entry which is preliminary data.</text>
</comment>
<dbReference type="EMBL" id="JAFIMR010000020">
    <property type="protein sequence ID" value="KAI1866521.1"/>
    <property type="molecule type" value="Genomic_DNA"/>
</dbReference>
<feature type="transmembrane region" description="Helical" evidence="2">
    <location>
        <begin position="53"/>
        <end position="71"/>
    </location>
</feature>